<evidence type="ECO:0000313" key="2">
    <source>
        <dbReference type="EMBL" id="KAK6633989.1"/>
    </source>
</evidence>
<feature type="compositionally biased region" description="Basic and acidic residues" evidence="1">
    <location>
        <begin position="56"/>
        <end position="65"/>
    </location>
</feature>
<feature type="compositionally biased region" description="Basic and acidic residues" evidence="1">
    <location>
        <begin position="1"/>
        <end position="12"/>
    </location>
</feature>
<feature type="compositionally biased region" description="Polar residues" evidence="1">
    <location>
        <begin position="66"/>
        <end position="84"/>
    </location>
</feature>
<comment type="caution">
    <text evidence="2">The sequence shown here is derived from an EMBL/GenBank/DDBJ whole genome shotgun (WGS) entry which is preliminary data.</text>
</comment>
<name>A0ABR1B3B4_POLSC</name>
<feature type="region of interest" description="Disordered" evidence="1">
    <location>
        <begin position="1"/>
        <end position="84"/>
    </location>
</feature>
<evidence type="ECO:0000256" key="1">
    <source>
        <dbReference type="SAM" id="MobiDB-lite"/>
    </source>
</evidence>
<dbReference type="EMBL" id="JAWJWF010000004">
    <property type="protein sequence ID" value="KAK6633989.1"/>
    <property type="molecule type" value="Genomic_DNA"/>
</dbReference>
<proteinExistence type="predicted"/>
<accession>A0ABR1B3B4</accession>
<dbReference type="Proteomes" id="UP001359485">
    <property type="component" value="Unassembled WGS sequence"/>
</dbReference>
<sequence length="136" mass="15981">MAGKGGKHEEAVHTIQIRAKGGERREHSLGSLDEEKRHELKEIQGRKRQTTANRSKNGDKTRERNIMQSRQQQKLNLSNKTSLPTIQEKWMDRKKFDCSDRHPEKAHIPLPRFGRHHVYFTPDETHLDKTKRAKIK</sequence>
<evidence type="ECO:0000313" key="3">
    <source>
        <dbReference type="Proteomes" id="UP001359485"/>
    </source>
</evidence>
<keyword evidence="3" id="KW-1185">Reference proteome</keyword>
<reference evidence="2 3" key="1">
    <citation type="submission" date="2023-09" db="EMBL/GenBank/DDBJ databases">
        <title>Genomes of two closely related lineages of the louse Polyplax serrata with different host specificities.</title>
        <authorList>
            <person name="Martinu J."/>
            <person name="Tarabai H."/>
            <person name="Stefka J."/>
            <person name="Hypsa V."/>
        </authorList>
    </citation>
    <scope>NUCLEOTIDE SEQUENCE [LARGE SCALE GENOMIC DNA]</scope>
    <source>
        <strain evidence="2">98ZLc_SE</strain>
    </source>
</reference>
<protein>
    <submittedName>
        <fullName evidence="2">Uncharacterized protein</fullName>
    </submittedName>
</protein>
<feature type="compositionally biased region" description="Basic and acidic residues" evidence="1">
    <location>
        <begin position="20"/>
        <end position="45"/>
    </location>
</feature>
<gene>
    <name evidence="2" type="ORF">RUM44_004596</name>
</gene>
<organism evidence="2 3">
    <name type="scientific">Polyplax serrata</name>
    <name type="common">Common mouse louse</name>
    <dbReference type="NCBI Taxonomy" id="468196"/>
    <lineage>
        <taxon>Eukaryota</taxon>
        <taxon>Metazoa</taxon>
        <taxon>Ecdysozoa</taxon>
        <taxon>Arthropoda</taxon>
        <taxon>Hexapoda</taxon>
        <taxon>Insecta</taxon>
        <taxon>Pterygota</taxon>
        <taxon>Neoptera</taxon>
        <taxon>Paraneoptera</taxon>
        <taxon>Psocodea</taxon>
        <taxon>Troctomorpha</taxon>
        <taxon>Phthiraptera</taxon>
        <taxon>Anoplura</taxon>
        <taxon>Polyplacidae</taxon>
        <taxon>Polyplax</taxon>
    </lineage>
</organism>